<comment type="subunit">
    <text evidence="4 8">Monomer.</text>
</comment>
<dbReference type="Gene3D" id="3.40.190.10">
    <property type="entry name" value="Periplasmic binding protein-like II"/>
    <property type="match status" value="2"/>
</dbReference>
<dbReference type="InterPro" id="IPR000860">
    <property type="entry name" value="HemC"/>
</dbReference>
<comment type="catalytic activity">
    <reaction evidence="7 8">
        <text>4 porphobilinogen + H2O = hydroxymethylbilane + 4 NH4(+)</text>
        <dbReference type="Rhea" id="RHEA:13185"/>
        <dbReference type="ChEBI" id="CHEBI:15377"/>
        <dbReference type="ChEBI" id="CHEBI:28938"/>
        <dbReference type="ChEBI" id="CHEBI:57845"/>
        <dbReference type="ChEBI" id="CHEBI:58126"/>
        <dbReference type="EC" id="2.5.1.61"/>
    </reaction>
</comment>
<dbReference type="PANTHER" id="PTHR11557:SF0">
    <property type="entry name" value="PORPHOBILINOGEN DEAMINASE"/>
    <property type="match status" value="1"/>
</dbReference>
<gene>
    <name evidence="8" type="primary">hemC</name>
    <name evidence="11" type="ORF">C5Y96_14735</name>
</gene>
<dbReference type="GO" id="GO:0006782">
    <property type="term" value="P:protoporphyrinogen IX biosynthetic process"/>
    <property type="evidence" value="ECO:0007669"/>
    <property type="project" value="UniProtKB-UniRule"/>
</dbReference>
<dbReference type="InterPro" id="IPR022419">
    <property type="entry name" value="Porphobilin_deaminase_cofac_BS"/>
</dbReference>
<accession>A0A2S8FFL2</accession>
<dbReference type="GO" id="GO:0005737">
    <property type="term" value="C:cytoplasm"/>
    <property type="evidence" value="ECO:0007669"/>
    <property type="project" value="UniProtKB-UniRule"/>
</dbReference>
<evidence type="ECO:0000259" key="10">
    <source>
        <dbReference type="Pfam" id="PF03900"/>
    </source>
</evidence>
<comment type="similarity">
    <text evidence="3 8">Belongs to the HMBS family.</text>
</comment>
<comment type="miscellaneous">
    <text evidence="8">The porphobilinogen subunits are added to the dipyrromethane group.</text>
</comment>
<sequence length="312" mass="33420">MNGEPLRIGTRSSPLALWQAHWVAEELKRSGQPVEVVHVSTKGDVTSGPLGEIGGQGLFTKEIQAALLENRVDIAVHSLKDLPTDPTPGLALAAVPTREACGDVLVSRGGFHVDTLPQGAIVGTGSVRRRAQLLHARPDLDIRDIRGNVETRLRKMDEGEYEAIVLAEAGLRRLEMADRIIHVIDKRVMLPAVGQGALGIEVRDSDHRAKAAVGVLHHPDSYHCVQAERVLLAELRGGCLAPVGAWARLELERDLLHLDGVVISGDGVQKISAYACGPPTKAAEIGRQVASQLIIQGAQRIISYARTSGGRG</sequence>
<dbReference type="AlphaFoldDB" id="A0A2S8FFL2"/>
<dbReference type="OrthoDB" id="9810298at2"/>
<dbReference type="Pfam" id="PF01379">
    <property type="entry name" value="Porphobil_deam"/>
    <property type="match status" value="1"/>
</dbReference>
<evidence type="ECO:0000256" key="2">
    <source>
        <dbReference type="ARBA" id="ARBA00004735"/>
    </source>
</evidence>
<evidence type="ECO:0000256" key="4">
    <source>
        <dbReference type="ARBA" id="ARBA00011245"/>
    </source>
</evidence>
<proteinExistence type="inferred from homology"/>
<feature type="modified residue" description="S-(dipyrrolylmethanemethyl)cysteine" evidence="8">
    <location>
        <position position="239"/>
    </location>
</feature>
<evidence type="ECO:0000256" key="8">
    <source>
        <dbReference type="HAMAP-Rule" id="MF_00260"/>
    </source>
</evidence>
<evidence type="ECO:0000259" key="9">
    <source>
        <dbReference type="Pfam" id="PF01379"/>
    </source>
</evidence>
<dbReference type="InterPro" id="IPR022417">
    <property type="entry name" value="Porphobilin_deaminase_N"/>
</dbReference>
<dbReference type="PIRSF" id="PIRSF001438">
    <property type="entry name" value="4pyrrol_synth_OHMeBilane_synth"/>
    <property type="match status" value="1"/>
</dbReference>
<dbReference type="GO" id="GO:0004418">
    <property type="term" value="F:hydroxymethylbilane synthase activity"/>
    <property type="evidence" value="ECO:0007669"/>
    <property type="project" value="UniProtKB-UniRule"/>
</dbReference>
<dbReference type="NCBIfam" id="TIGR00212">
    <property type="entry name" value="hemC"/>
    <property type="match status" value="1"/>
</dbReference>
<dbReference type="PRINTS" id="PR00151">
    <property type="entry name" value="PORPHBDMNASE"/>
</dbReference>
<dbReference type="PROSITE" id="PS00533">
    <property type="entry name" value="PORPHOBILINOGEN_DEAM"/>
    <property type="match status" value="1"/>
</dbReference>
<dbReference type="Proteomes" id="UP000240009">
    <property type="component" value="Unassembled WGS sequence"/>
</dbReference>
<dbReference type="InterPro" id="IPR036803">
    <property type="entry name" value="Porphobilinogen_deaminase_C_sf"/>
</dbReference>
<comment type="cofactor">
    <cofactor evidence="8">
        <name>dipyrromethane</name>
        <dbReference type="ChEBI" id="CHEBI:60342"/>
    </cofactor>
    <text evidence="8">Binds 1 dipyrromethane group covalently.</text>
</comment>
<evidence type="ECO:0000256" key="3">
    <source>
        <dbReference type="ARBA" id="ARBA00005638"/>
    </source>
</evidence>
<comment type="caution">
    <text evidence="11">The sequence shown here is derived from an EMBL/GenBank/DDBJ whole genome shotgun (WGS) entry which is preliminary data.</text>
</comment>
<dbReference type="Gene3D" id="3.30.160.40">
    <property type="entry name" value="Porphobilinogen deaminase, C-terminal domain"/>
    <property type="match status" value="1"/>
</dbReference>
<organism evidence="11 12">
    <name type="scientific">Blastopirellula marina</name>
    <dbReference type="NCBI Taxonomy" id="124"/>
    <lineage>
        <taxon>Bacteria</taxon>
        <taxon>Pseudomonadati</taxon>
        <taxon>Planctomycetota</taxon>
        <taxon>Planctomycetia</taxon>
        <taxon>Pirellulales</taxon>
        <taxon>Pirellulaceae</taxon>
        <taxon>Blastopirellula</taxon>
    </lineage>
</organism>
<feature type="domain" description="Porphobilinogen deaminase C-terminal" evidence="10">
    <location>
        <begin position="223"/>
        <end position="293"/>
    </location>
</feature>
<reference evidence="11 12" key="1">
    <citation type="submission" date="2018-02" db="EMBL/GenBank/DDBJ databases">
        <title>Comparative genomes isolates from brazilian mangrove.</title>
        <authorList>
            <person name="Araujo J.E."/>
            <person name="Taketani R.G."/>
            <person name="Silva M.C.P."/>
            <person name="Loureco M.V."/>
            <person name="Andreote F.D."/>
        </authorList>
    </citation>
    <scope>NUCLEOTIDE SEQUENCE [LARGE SCALE GENOMIC DNA]</scope>
    <source>
        <strain evidence="11 12">HEX-2 MGV</strain>
    </source>
</reference>
<dbReference type="RefSeq" id="WP_105354717.1">
    <property type="nucleotide sequence ID" value="NZ_PUIA01000038.1"/>
</dbReference>
<dbReference type="FunFam" id="3.40.190.10:FF:000005">
    <property type="entry name" value="Porphobilinogen deaminase"/>
    <property type="match status" value="1"/>
</dbReference>
<keyword evidence="6 8" id="KW-0627">Porphyrin biosynthesis</keyword>
<feature type="domain" description="Porphobilinogen deaminase N-terminal" evidence="9">
    <location>
        <begin position="6"/>
        <end position="210"/>
    </location>
</feature>
<dbReference type="EC" id="2.5.1.61" evidence="8"/>
<dbReference type="InterPro" id="IPR022418">
    <property type="entry name" value="Porphobilinogen_deaminase_C"/>
</dbReference>
<dbReference type="HAMAP" id="MF_00260">
    <property type="entry name" value="Porphobil_deam"/>
    <property type="match status" value="1"/>
</dbReference>
<dbReference type="SUPFAM" id="SSF54782">
    <property type="entry name" value="Porphobilinogen deaminase (hydroxymethylbilane synthase), C-terminal domain"/>
    <property type="match status" value="1"/>
</dbReference>
<evidence type="ECO:0000256" key="5">
    <source>
        <dbReference type="ARBA" id="ARBA00022679"/>
    </source>
</evidence>
<evidence type="ECO:0000256" key="6">
    <source>
        <dbReference type="ARBA" id="ARBA00023244"/>
    </source>
</evidence>
<evidence type="ECO:0000256" key="1">
    <source>
        <dbReference type="ARBA" id="ARBA00002869"/>
    </source>
</evidence>
<comment type="pathway">
    <text evidence="2">Porphyrin-containing compound metabolism; protoporphyrin-IX biosynthesis; coproporphyrinogen-III from 5-aminolevulinate: step 2/4.</text>
</comment>
<dbReference type="Pfam" id="PF03900">
    <property type="entry name" value="Porphobil_deamC"/>
    <property type="match status" value="1"/>
</dbReference>
<name>A0A2S8FFL2_9BACT</name>
<keyword evidence="5 8" id="KW-0808">Transferase</keyword>
<evidence type="ECO:0000313" key="12">
    <source>
        <dbReference type="Proteomes" id="UP000240009"/>
    </source>
</evidence>
<dbReference type="SUPFAM" id="SSF53850">
    <property type="entry name" value="Periplasmic binding protein-like II"/>
    <property type="match status" value="1"/>
</dbReference>
<dbReference type="EMBL" id="PUIA01000038">
    <property type="protein sequence ID" value="PQO30714.1"/>
    <property type="molecule type" value="Genomic_DNA"/>
</dbReference>
<protein>
    <recommendedName>
        <fullName evidence="8">Porphobilinogen deaminase</fullName>
        <shortName evidence="8">PBG</shortName>
        <ecNumber evidence="8">2.5.1.61</ecNumber>
    </recommendedName>
    <alternativeName>
        <fullName evidence="8">Hydroxymethylbilane synthase</fullName>
        <shortName evidence="8">HMBS</shortName>
    </alternativeName>
    <alternativeName>
        <fullName evidence="8">Pre-uroporphyrinogen synthase</fullName>
    </alternativeName>
</protein>
<dbReference type="PANTHER" id="PTHR11557">
    <property type="entry name" value="PORPHOBILINOGEN DEAMINASE"/>
    <property type="match status" value="1"/>
</dbReference>
<evidence type="ECO:0000313" key="11">
    <source>
        <dbReference type="EMBL" id="PQO30714.1"/>
    </source>
</evidence>
<evidence type="ECO:0000256" key="7">
    <source>
        <dbReference type="ARBA" id="ARBA00048169"/>
    </source>
</evidence>
<comment type="function">
    <text evidence="1 8">Tetrapolymerization of the monopyrrole PBG into the hydroxymethylbilane pre-uroporphyrinogen in several discrete steps.</text>
</comment>